<reference evidence="2" key="1">
    <citation type="submission" date="2016-12" db="EMBL/GenBank/DDBJ databases">
        <title>The genomes of Aspergillus section Nigri reveals drivers in fungal speciation.</title>
        <authorList>
            <consortium name="DOE Joint Genome Institute"/>
            <person name="Vesth T.C."/>
            <person name="Nybo J."/>
            <person name="Theobald S."/>
            <person name="Brandl J."/>
            <person name="Frisvad J.C."/>
            <person name="Nielsen K.F."/>
            <person name="Lyhne E.K."/>
            <person name="Kogle M.E."/>
            <person name="Kuo A."/>
            <person name="Riley R."/>
            <person name="Clum A."/>
            <person name="Nolan M."/>
            <person name="Lipzen A."/>
            <person name="Salamov A."/>
            <person name="Henrissat B."/>
            <person name="Wiebenga A."/>
            <person name="De vries R.P."/>
            <person name="Grigoriev I.V."/>
            <person name="Mortensen U.H."/>
            <person name="Andersen M.R."/>
            <person name="Baker S.E."/>
        </authorList>
    </citation>
    <scope>NUCLEOTIDE SEQUENCE</scope>
    <source>
        <strain evidence="2">IBT 28561</strain>
    </source>
</reference>
<dbReference type="GO" id="GO:0005739">
    <property type="term" value="C:mitochondrion"/>
    <property type="evidence" value="ECO:0007669"/>
    <property type="project" value="TreeGrafter"/>
</dbReference>
<dbReference type="VEuPathDB" id="FungiDB:P168DRAFT_265157"/>
<accession>A0A2I1D9F0</accession>
<proteinExistence type="predicted"/>
<dbReference type="InterPro" id="IPR002575">
    <property type="entry name" value="Aminoglycoside_PTrfase"/>
</dbReference>
<dbReference type="Pfam" id="PF01636">
    <property type="entry name" value="APH"/>
    <property type="match status" value="1"/>
</dbReference>
<dbReference type="EMBL" id="MSFM01000003">
    <property type="protein sequence ID" value="PKY06504.1"/>
    <property type="molecule type" value="Genomic_DNA"/>
</dbReference>
<dbReference type="RefSeq" id="XP_024695098.1">
    <property type="nucleotide sequence ID" value="XM_024834896.1"/>
</dbReference>
<sequence>MRIQKLPILQFPRVHKLGSQSVRTITDYQHPPTTHPNNDLFNYTSGRWIYNEQPRLLERTLPFNIPALKNVIAAASNRPSTSITSLSKLSEGGFNRIIQATFKDGRSVLARLPYPSTQPEHYTVSSEVATLAYLRQHGFPTPEVYAWCANKENPVGAEYIIMEKMEGIPLGEVWYSMTPKEMHKVMRQVVELETRLMALDFPACGSIYFRSELPAEEMFPLSGEFCIGPMAHYSWWRGERGDLDIDRGPWPSPTDIFRAVGERELTWTKLHAKARQPFERLYREIHQFSKISPDSHIKNLTDYLKLAPHLGFQPGTPLNRPVLRHPDLQPNNILISDTHEIIGLIDWQHSSILPLGLAASMPKHFQNYGDPESDCLRKPQTDFPSGYDSLSQSEQVVVRETLHKRLIHFLYAAFTNRFNNEHYDAIFDSAAILRQRLLESAGAPWEGDSVSLRAELINTIHAWRELTPLSYSEKDIQDTLSLHAQHQEADAAMDHMRQILNIDIQGWVPNEEYPAARDKASEIKARMLEAAETPEEVTEIGEQFPFDDFDEGGLIFTSFLRASRQNLKA</sequence>
<gene>
    <name evidence="2" type="ORF">P168DRAFT_265157</name>
</gene>
<dbReference type="PANTHER" id="PTHR36091">
    <property type="entry name" value="ALTERED INHERITANCE OF MITOCHONDRIA PROTEIN 9, MITOCHONDRIAL"/>
    <property type="match status" value="1"/>
</dbReference>
<dbReference type="Gene3D" id="3.90.1200.10">
    <property type="match status" value="1"/>
</dbReference>
<dbReference type="Proteomes" id="UP000234254">
    <property type="component" value="Unassembled WGS sequence"/>
</dbReference>
<comment type="caution">
    <text evidence="2">The sequence shown here is derived from an EMBL/GenBank/DDBJ whole genome shotgun (WGS) entry which is preliminary data.</text>
</comment>
<dbReference type="PANTHER" id="PTHR36091:SF2">
    <property type="entry name" value="AMINOGLYCOSIDE PHOSPHOTRANSFERASE DOMAIN-CONTAINING PROTEIN"/>
    <property type="match status" value="1"/>
</dbReference>
<organism evidence="2 3">
    <name type="scientific">Aspergillus campestris (strain IBT 28561)</name>
    <dbReference type="NCBI Taxonomy" id="1392248"/>
    <lineage>
        <taxon>Eukaryota</taxon>
        <taxon>Fungi</taxon>
        <taxon>Dikarya</taxon>
        <taxon>Ascomycota</taxon>
        <taxon>Pezizomycotina</taxon>
        <taxon>Eurotiomycetes</taxon>
        <taxon>Eurotiomycetidae</taxon>
        <taxon>Eurotiales</taxon>
        <taxon>Aspergillaceae</taxon>
        <taxon>Aspergillus</taxon>
        <taxon>Aspergillus subgen. Circumdati</taxon>
    </lineage>
</organism>
<protein>
    <submittedName>
        <fullName evidence="2">Kinase-like protein</fullName>
    </submittedName>
</protein>
<dbReference type="AlphaFoldDB" id="A0A2I1D9F0"/>
<dbReference type="Gene3D" id="3.30.200.20">
    <property type="entry name" value="Phosphorylase Kinase, domain 1"/>
    <property type="match status" value="1"/>
</dbReference>
<dbReference type="GeneID" id="36542420"/>
<name>A0A2I1D9F0_ASPC2</name>
<dbReference type="GO" id="GO:0016301">
    <property type="term" value="F:kinase activity"/>
    <property type="evidence" value="ECO:0007669"/>
    <property type="project" value="UniProtKB-KW"/>
</dbReference>
<evidence type="ECO:0000259" key="1">
    <source>
        <dbReference type="Pfam" id="PF01636"/>
    </source>
</evidence>
<evidence type="ECO:0000313" key="2">
    <source>
        <dbReference type="EMBL" id="PKY06504.1"/>
    </source>
</evidence>
<dbReference type="InterPro" id="IPR011009">
    <property type="entry name" value="Kinase-like_dom_sf"/>
</dbReference>
<keyword evidence="3" id="KW-1185">Reference proteome</keyword>
<evidence type="ECO:0000313" key="3">
    <source>
        <dbReference type="Proteomes" id="UP000234254"/>
    </source>
</evidence>
<dbReference type="SUPFAM" id="SSF56112">
    <property type="entry name" value="Protein kinase-like (PK-like)"/>
    <property type="match status" value="1"/>
</dbReference>
<dbReference type="OrthoDB" id="10003767at2759"/>
<dbReference type="InterPro" id="IPR051035">
    <property type="entry name" value="Mito_inheritance_9"/>
</dbReference>
<feature type="domain" description="Aminoglycoside phosphotransferase" evidence="1">
    <location>
        <begin position="89"/>
        <end position="352"/>
    </location>
</feature>